<dbReference type="NCBIfam" id="NF043052">
    <property type="entry name" value="DodecBact"/>
    <property type="match status" value="1"/>
</dbReference>
<gene>
    <name evidence="1" type="ORF">SK069_12400</name>
</gene>
<dbReference type="InterPro" id="IPR009923">
    <property type="entry name" value="Dodecin"/>
</dbReference>
<evidence type="ECO:0000313" key="1">
    <source>
        <dbReference type="EMBL" id="MDX8152400.1"/>
    </source>
</evidence>
<dbReference type="InterPro" id="IPR036694">
    <property type="entry name" value="Dodecin-like_sf"/>
</dbReference>
<dbReference type="Gene3D" id="3.30.1660.10">
    <property type="entry name" value="Flavin-binding protein dodecin"/>
    <property type="match status" value="1"/>
</dbReference>
<organism evidence="1 2">
    <name type="scientific">Patulibacter brassicae</name>
    <dbReference type="NCBI Taxonomy" id="1705717"/>
    <lineage>
        <taxon>Bacteria</taxon>
        <taxon>Bacillati</taxon>
        <taxon>Actinomycetota</taxon>
        <taxon>Thermoleophilia</taxon>
        <taxon>Solirubrobacterales</taxon>
        <taxon>Patulibacteraceae</taxon>
        <taxon>Patulibacter</taxon>
    </lineage>
</organism>
<evidence type="ECO:0000313" key="2">
    <source>
        <dbReference type="Proteomes" id="UP001277761"/>
    </source>
</evidence>
<comment type="caution">
    <text evidence="1">The sequence shown here is derived from an EMBL/GenBank/DDBJ whole genome shotgun (WGS) entry which is preliminary data.</text>
</comment>
<dbReference type="EMBL" id="JAXAVX010000005">
    <property type="protein sequence ID" value="MDX8152400.1"/>
    <property type="molecule type" value="Genomic_DNA"/>
</dbReference>
<dbReference type="InterPro" id="IPR025543">
    <property type="entry name" value="Dodecin-like"/>
</dbReference>
<dbReference type="SUPFAM" id="SSF89807">
    <property type="entry name" value="Dodecin-like"/>
    <property type="match status" value="1"/>
</dbReference>
<dbReference type="RefSeq" id="WP_319954553.1">
    <property type="nucleotide sequence ID" value="NZ_JAXAVX010000005.1"/>
</dbReference>
<name>A0ABU4VLR3_9ACTN</name>
<protein>
    <submittedName>
        <fullName evidence="1">Dodecin</fullName>
    </submittedName>
</protein>
<reference evidence="1 2" key="1">
    <citation type="submission" date="2023-11" db="EMBL/GenBank/DDBJ databases">
        <authorList>
            <person name="Xu M."/>
            <person name="Jiang T."/>
        </authorList>
    </citation>
    <scope>NUCLEOTIDE SEQUENCE [LARGE SCALE GENOMIC DNA]</scope>
    <source>
        <strain evidence="1 2">SD</strain>
    </source>
</reference>
<keyword evidence="2" id="KW-1185">Reference proteome</keyword>
<accession>A0ABU4VLR3</accession>
<dbReference type="PANTHER" id="PTHR39324:SF1">
    <property type="entry name" value="CALCIUM DODECIN"/>
    <property type="match status" value="1"/>
</dbReference>
<proteinExistence type="predicted"/>
<dbReference type="InterPro" id="IPR050049">
    <property type="entry name" value="Dodecin_bact"/>
</dbReference>
<sequence>MSDNVYRLIKVTGSSTESVADAIRKGVAATAETVDDVEWFEVTSIRGHVTDGSVEHFQVTMEIGHRAGEQSGSGAA</sequence>
<dbReference type="Pfam" id="PF07311">
    <property type="entry name" value="Dodecin"/>
    <property type="match status" value="1"/>
</dbReference>
<dbReference type="Proteomes" id="UP001277761">
    <property type="component" value="Unassembled WGS sequence"/>
</dbReference>
<dbReference type="PANTHER" id="PTHR39324">
    <property type="entry name" value="CALCIUM DODECIN"/>
    <property type="match status" value="1"/>
</dbReference>